<dbReference type="AlphaFoldDB" id="A0A1J1AA95"/>
<dbReference type="KEGG" id="hhsr:HSR6_0174"/>
<gene>
    <name evidence="1" type="ORF">HSR6_0174</name>
</gene>
<evidence type="ECO:0008006" key="3">
    <source>
        <dbReference type="Google" id="ProtNLM"/>
    </source>
</evidence>
<evidence type="ECO:0000313" key="2">
    <source>
        <dbReference type="Proteomes" id="UP000186165"/>
    </source>
</evidence>
<organism evidence="1 2">
    <name type="scientific">Halodesulfurarchaeum formicicum</name>
    <dbReference type="NCBI Taxonomy" id="1873524"/>
    <lineage>
        <taxon>Archaea</taxon>
        <taxon>Methanobacteriati</taxon>
        <taxon>Methanobacteriota</taxon>
        <taxon>Stenosarchaea group</taxon>
        <taxon>Halobacteria</taxon>
        <taxon>Halobacteriales</taxon>
        <taxon>Halobacteriaceae</taxon>
        <taxon>Halodesulfurarchaeum</taxon>
    </lineage>
</organism>
<keyword evidence="2" id="KW-1185">Reference proteome</keyword>
<dbReference type="Pfam" id="PF06348">
    <property type="entry name" value="DUF1059"/>
    <property type="match status" value="1"/>
</dbReference>
<name>A0A1J1AA95_9EURY</name>
<evidence type="ECO:0000313" key="1">
    <source>
        <dbReference type="EMBL" id="APE94647.1"/>
    </source>
</evidence>
<dbReference type="GeneID" id="30416699"/>
<dbReference type="Proteomes" id="UP000186165">
    <property type="component" value="Chromosome"/>
</dbReference>
<proteinExistence type="predicted"/>
<reference evidence="2" key="1">
    <citation type="submission" date="2016-08" db="EMBL/GenBank/DDBJ databases">
        <title>Discovery of first anaerobic lithoheterotrophic haloarchae widely represented in hypersaline habitats.</title>
        <authorList>
            <person name="Sorokin D.Y."/>
            <person name="Kublanov I.V."/>
            <person name="Roman P."/>
            <person name="Sinninghe Damste J.S."/>
            <person name="Golyshin P.N."/>
            <person name="Rojo D."/>
            <person name="Ciordia S."/>
            <person name="Mena Md.C."/>
            <person name="Ferrer M."/>
            <person name="Smedile F."/>
            <person name="Messina E."/>
            <person name="La Cono V."/>
            <person name="Yakimov M.M."/>
        </authorList>
    </citation>
    <scope>NUCLEOTIDE SEQUENCE [LARGE SCALE GENOMIC DNA]</scope>
    <source>
        <strain evidence="2">HSR6</strain>
    </source>
</reference>
<dbReference type="RefSeq" id="WP_071932548.1">
    <property type="nucleotide sequence ID" value="NZ_CP016804.1"/>
</dbReference>
<accession>A0A1J1AA95</accession>
<dbReference type="OrthoDB" id="318492at2157"/>
<dbReference type="InterPro" id="IPR009409">
    <property type="entry name" value="DUF1059"/>
</dbReference>
<protein>
    <recommendedName>
        <fullName evidence="3">DUF1059 domain-containing protein</fullName>
    </recommendedName>
</protein>
<dbReference type="EMBL" id="CP016804">
    <property type="protein sequence ID" value="APE94647.1"/>
    <property type="molecule type" value="Genomic_DNA"/>
</dbReference>
<sequence>MPLKLDCPVDGCDGFCQAGTEEEVMEQAREHVESAHPEMELDEATVSQLQDSIYEV</sequence>